<dbReference type="AlphaFoldDB" id="A0A0M8N4H5"/>
<evidence type="ECO:0000256" key="5">
    <source>
        <dbReference type="ARBA" id="ARBA00022989"/>
    </source>
</evidence>
<dbReference type="InterPro" id="IPR013121">
    <property type="entry name" value="Fe_red_NAD-bd_6"/>
</dbReference>
<dbReference type="SFLD" id="SFLDS00052">
    <property type="entry name" value="Ferric_Reductase_Domain"/>
    <property type="match status" value="1"/>
</dbReference>
<feature type="domain" description="Ferric reductase NAD binding" evidence="13">
    <location>
        <begin position="269"/>
        <end position="441"/>
    </location>
</feature>
<organism evidence="14 15">
    <name type="scientific">Escovopsis weberi</name>
    <dbReference type="NCBI Taxonomy" id="150374"/>
    <lineage>
        <taxon>Eukaryota</taxon>
        <taxon>Fungi</taxon>
        <taxon>Dikarya</taxon>
        <taxon>Ascomycota</taxon>
        <taxon>Pezizomycotina</taxon>
        <taxon>Sordariomycetes</taxon>
        <taxon>Hypocreomycetidae</taxon>
        <taxon>Hypocreales</taxon>
        <taxon>Hypocreaceae</taxon>
        <taxon>Escovopsis</taxon>
    </lineage>
</organism>
<keyword evidence="6" id="KW-0560">Oxidoreductase</keyword>
<feature type="domain" description="FAD-binding 8" evidence="12">
    <location>
        <begin position="187"/>
        <end position="262"/>
    </location>
</feature>
<dbReference type="Pfam" id="PF01794">
    <property type="entry name" value="Ferric_reduct"/>
    <property type="match status" value="1"/>
</dbReference>
<evidence type="ECO:0000256" key="9">
    <source>
        <dbReference type="SAM" id="MobiDB-lite"/>
    </source>
</evidence>
<dbReference type="GO" id="GO:0015677">
    <property type="term" value="P:copper ion import"/>
    <property type="evidence" value="ECO:0007669"/>
    <property type="project" value="TreeGrafter"/>
</dbReference>
<dbReference type="GO" id="GO:0005886">
    <property type="term" value="C:plasma membrane"/>
    <property type="evidence" value="ECO:0007669"/>
    <property type="project" value="TreeGrafter"/>
</dbReference>
<evidence type="ECO:0000256" key="8">
    <source>
        <dbReference type="ARBA" id="ARBA00023136"/>
    </source>
</evidence>
<evidence type="ECO:0000259" key="11">
    <source>
        <dbReference type="Pfam" id="PF01794"/>
    </source>
</evidence>
<evidence type="ECO:0000259" key="12">
    <source>
        <dbReference type="Pfam" id="PF08022"/>
    </source>
</evidence>
<reference evidence="14 15" key="1">
    <citation type="submission" date="2015-07" db="EMBL/GenBank/DDBJ databases">
        <title>The genome of the fungus Escovopsis weberi, a specialized disease agent of ant agriculture.</title>
        <authorList>
            <person name="de Man T.J."/>
            <person name="Stajich J.E."/>
            <person name="Kubicek C.P."/>
            <person name="Chenthamara K."/>
            <person name="Atanasova L."/>
            <person name="Druzhinina I.S."/>
            <person name="Birnbaum S."/>
            <person name="Barribeau S.M."/>
            <person name="Teiling C."/>
            <person name="Suen G."/>
            <person name="Currie C."/>
            <person name="Gerardo N.M."/>
        </authorList>
    </citation>
    <scope>NUCLEOTIDE SEQUENCE [LARGE SCALE GENOMIC DNA]</scope>
</reference>
<dbReference type="SFLD" id="SFLDG01168">
    <property type="entry name" value="Ferric_reductase_subgroup_(FRE"/>
    <property type="match status" value="1"/>
</dbReference>
<dbReference type="CDD" id="cd06186">
    <property type="entry name" value="NOX_Duox_like_FAD_NADP"/>
    <property type="match status" value="1"/>
</dbReference>
<feature type="transmembrane region" description="Helical" evidence="10">
    <location>
        <begin position="145"/>
        <end position="162"/>
    </location>
</feature>
<dbReference type="Gene3D" id="3.40.50.80">
    <property type="entry name" value="Nucleotide-binding domain of ferredoxin-NADP reductase (FNR) module"/>
    <property type="match status" value="1"/>
</dbReference>
<name>A0A0M8N4H5_ESCWE</name>
<comment type="caution">
    <text evidence="14">The sequence shown here is derived from an EMBL/GenBank/DDBJ whole genome shotgun (WGS) entry which is preliminary data.</text>
</comment>
<evidence type="ECO:0000256" key="3">
    <source>
        <dbReference type="ARBA" id="ARBA00022692"/>
    </source>
</evidence>
<accession>A0A0M8N4H5</accession>
<sequence length="461" mass="51016">MGHIKYKSVSRAFNYASRAGWLAVGNLVLLVFLALRNTPLAWLAAWSHERLNILHRVVGVTTIVLVIIHAGCDSADYARRGRLSQLASRNEVYGEIGAVALLLMGVSGVLVRRWWYELFYVLHVALWIVAAVTISLHQPKFGRKMLVAMLVAAGMWFLDRLIRAVRLLVYSANNHVTLTPLPHGATRVTLKKGPFGAASGEHCFLYIPKIRLIETHPFTLAATEPFEFVVSSRDGFTQDLYRYALANPGAVLRASVEGAYGAVPDTKDFDTVLLVAGGSGASFTFGMALNLLRRSLVQGEKKQIIFIWIVKHEEHLTWFASHLDTLRQDDRVFLQLYITRSSGPQTALDTPPSPSECSESDRSEKQQWPRRAATCRSLDSEKSLSLDAASVASALGEYVVRERPDVPCLVRTAIEGTPPDRRILVMSCGPEALARDVRNTAAACIRRGGPGVELHCQQFGW</sequence>
<feature type="transmembrane region" description="Helical" evidence="10">
    <location>
        <begin position="53"/>
        <end position="72"/>
    </location>
</feature>
<protein>
    <submittedName>
        <fullName evidence="14">Putative ferric reductase transmembrane component</fullName>
    </submittedName>
</protein>
<evidence type="ECO:0000256" key="2">
    <source>
        <dbReference type="ARBA" id="ARBA00022448"/>
    </source>
</evidence>
<dbReference type="PANTHER" id="PTHR32361">
    <property type="entry name" value="FERRIC/CUPRIC REDUCTASE TRANSMEMBRANE COMPONENT"/>
    <property type="match status" value="1"/>
</dbReference>
<evidence type="ECO:0000256" key="4">
    <source>
        <dbReference type="ARBA" id="ARBA00022982"/>
    </source>
</evidence>
<dbReference type="PANTHER" id="PTHR32361:SF28">
    <property type="entry name" value="FRP1P"/>
    <property type="match status" value="1"/>
</dbReference>
<dbReference type="SUPFAM" id="SSF52343">
    <property type="entry name" value="Ferredoxin reductase-like, C-terminal NADP-linked domain"/>
    <property type="match status" value="1"/>
</dbReference>
<dbReference type="InterPro" id="IPR051410">
    <property type="entry name" value="Ferric/Cupric_Reductase"/>
</dbReference>
<evidence type="ECO:0000256" key="6">
    <source>
        <dbReference type="ARBA" id="ARBA00023002"/>
    </source>
</evidence>
<evidence type="ECO:0000313" key="14">
    <source>
        <dbReference type="EMBL" id="KOS20434.1"/>
    </source>
</evidence>
<dbReference type="OrthoDB" id="10006946at2759"/>
<evidence type="ECO:0000313" key="15">
    <source>
        <dbReference type="Proteomes" id="UP000053831"/>
    </source>
</evidence>
<gene>
    <name evidence="14" type="ORF">ESCO_005509</name>
</gene>
<keyword evidence="8 10" id="KW-0472">Membrane</keyword>
<evidence type="ECO:0000256" key="10">
    <source>
        <dbReference type="SAM" id="Phobius"/>
    </source>
</evidence>
<dbReference type="GO" id="GO:0006826">
    <property type="term" value="P:iron ion transport"/>
    <property type="evidence" value="ECO:0007669"/>
    <property type="project" value="TreeGrafter"/>
</dbReference>
<evidence type="ECO:0000259" key="13">
    <source>
        <dbReference type="Pfam" id="PF08030"/>
    </source>
</evidence>
<evidence type="ECO:0000256" key="7">
    <source>
        <dbReference type="ARBA" id="ARBA00023065"/>
    </source>
</evidence>
<dbReference type="InterPro" id="IPR013130">
    <property type="entry name" value="Fe3_Rdtase_TM_dom"/>
</dbReference>
<feature type="domain" description="Ferric oxidoreductase" evidence="11">
    <location>
        <begin position="19"/>
        <end position="133"/>
    </location>
</feature>
<dbReference type="Pfam" id="PF08022">
    <property type="entry name" value="FAD_binding_8"/>
    <property type="match status" value="1"/>
</dbReference>
<feature type="transmembrane region" description="Helical" evidence="10">
    <location>
        <begin position="92"/>
        <end position="112"/>
    </location>
</feature>
<feature type="transmembrane region" description="Helical" evidence="10">
    <location>
        <begin position="12"/>
        <end position="33"/>
    </location>
</feature>
<comment type="subcellular location">
    <subcellularLocation>
        <location evidence="1">Membrane</location>
        <topology evidence="1">Multi-pass membrane protein</topology>
    </subcellularLocation>
</comment>
<keyword evidence="3 10" id="KW-0812">Transmembrane</keyword>
<dbReference type="GO" id="GO:0000293">
    <property type="term" value="F:ferric-chelate reductase activity"/>
    <property type="evidence" value="ECO:0007669"/>
    <property type="project" value="UniProtKB-ARBA"/>
</dbReference>
<dbReference type="InterPro" id="IPR013112">
    <property type="entry name" value="FAD-bd_8"/>
</dbReference>
<dbReference type="EMBL" id="LGSR01000017">
    <property type="protein sequence ID" value="KOS20434.1"/>
    <property type="molecule type" value="Genomic_DNA"/>
</dbReference>
<dbReference type="GO" id="GO:0006879">
    <property type="term" value="P:intracellular iron ion homeostasis"/>
    <property type="evidence" value="ECO:0007669"/>
    <property type="project" value="TreeGrafter"/>
</dbReference>
<dbReference type="InterPro" id="IPR039261">
    <property type="entry name" value="FNR_nucleotide-bd"/>
</dbReference>
<keyword evidence="2" id="KW-0813">Transport</keyword>
<dbReference type="Proteomes" id="UP000053831">
    <property type="component" value="Unassembled WGS sequence"/>
</dbReference>
<keyword evidence="15" id="KW-1185">Reference proteome</keyword>
<keyword evidence="5 10" id="KW-1133">Transmembrane helix</keyword>
<proteinExistence type="predicted"/>
<keyword evidence="4" id="KW-0249">Electron transport</keyword>
<evidence type="ECO:0000256" key="1">
    <source>
        <dbReference type="ARBA" id="ARBA00004141"/>
    </source>
</evidence>
<feature type="region of interest" description="Disordered" evidence="9">
    <location>
        <begin position="343"/>
        <end position="370"/>
    </location>
</feature>
<feature type="transmembrane region" description="Helical" evidence="10">
    <location>
        <begin position="118"/>
        <end position="136"/>
    </location>
</feature>
<dbReference type="Pfam" id="PF08030">
    <property type="entry name" value="NAD_binding_6"/>
    <property type="match status" value="1"/>
</dbReference>
<keyword evidence="7" id="KW-0406">Ion transport</keyword>
<dbReference type="STRING" id="150374.A0A0M8N4H5"/>